<dbReference type="EMBL" id="JAAAUY010000109">
    <property type="protein sequence ID" value="KAF9335244.1"/>
    <property type="molecule type" value="Genomic_DNA"/>
</dbReference>
<keyword evidence="4" id="KW-0560">Oxidoreductase</keyword>
<proteinExistence type="inferred from homology"/>
<comment type="similarity">
    <text evidence="1">Belongs to the paxM FAD-dependent monooxygenase family.</text>
</comment>
<evidence type="ECO:0000256" key="3">
    <source>
        <dbReference type="ARBA" id="ARBA00022827"/>
    </source>
</evidence>
<dbReference type="Proteomes" id="UP000696485">
    <property type="component" value="Unassembled WGS sequence"/>
</dbReference>
<dbReference type="InterPro" id="IPR002938">
    <property type="entry name" value="FAD-bd"/>
</dbReference>
<evidence type="ECO:0000256" key="6">
    <source>
        <dbReference type="SAM" id="Phobius"/>
    </source>
</evidence>
<evidence type="ECO:0000256" key="4">
    <source>
        <dbReference type="ARBA" id="ARBA00023002"/>
    </source>
</evidence>
<evidence type="ECO:0000256" key="2">
    <source>
        <dbReference type="ARBA" id="ARBA00022630"/>
    </source>
</evidence>
<evidence type="ECO:0000313" key="8">
    <source>
        <dbReference type="EMBL" id="KAF9335244.1"/>
    </source>
</evidence>
<feature type="region of interest" description="Disordered" evidence="5">
    <location>
        <begin position="443"/>
        <end position="464"/>
    </location>
</feature>
<dbReference type="PANTHER" id="PTHR47356">
    <property type="entry name" value="FAD-DEPENDENT MONOOXYGENASE ASQG-RELATED"/>
    <property type="match status" value="1"/>
</dbReference>
<feature type="domain" description="FAD-binding" evidence="7">
    <location>
        <begin position="295"/>
        <end position="349"/>
    </location>
</feature>
<keyword evidence="3" id="KW-0274">FAD</keyword>
<dbReference type="InterPro" id="IPR036188">
    <property type="entry name" value="FAD/NAD-bd_sf"/>
</dbReference>
<keyword evidence="6" id="KW-1133">Transmembrane helix</keyword>
<evidence type="ECO:0000256" key="5">
    <source>
        <dbReference type="SAM" id="MobiDB-lite"/>
    </source>
</evidence>
<comment type="caution">
    <text evidence="8">The sequence shown here is derived from an EMBL/GenBank/DDBJ whole genome shotgun (WGS) entry which is preliminary data.</text>
</comment>
<dbReference type="AlphaFoldDB" id="A0A9P5VPC0"/>
<dbReference type="InterPro" id="IPR050562">
    <property type="entry name" value="FAD_mOase_fung"/>
</dbReference>
<evidence type="ECO:0000259" key="7">
    <source>
        <dbReference type="Pfam" id="PF01494"/>
    </source>
</evidence>
<dbReference type="PRINTS" id="PR00420">
    <property type="entry name" value="RNGMNOXGNASE"/>
</dbReference>
<keyword evidence="2" id="KW-0285">Flavoprotein</keyword>
<dbReference type="SUPFAM" id="SSF51905">
    <property type="entry name" value="FAD/NAD(P)-binding domain"/>
    <property type="match status" value="1"/>
</dbReference>
<reference evidence="8" key="1">
    <citation type="journal article" date="2020" name="Fungal Divers.">
        <title>Resolving the Mortierellaceae phylogeny through synthesis of multi-gene phylogenetics and phylogenomics.</title>
        <authorList>
            <person name="Vandepol N."/>
            <person name="Liber J."/>
            <person name="Desiro A."/>
            <person name="Na H."/>
            <person name="Kennedy M."/>
            <person name="Barry K."/>
            <person name="Grigoriev I.V."/>
            <person name="Miller A.N."/>
            <person name="O'Donnell K."/>
            <person name="Stajich J.E."/>
            <person name="Bonito G."/>
        </authorList>
    </citation>
    <scope>NUCLEOTIDE SEQUENCE</scope>
    <source>
        <strain evidence="8">NVP1</strain>
    </source>
</reference>
<accession>A0A9P5VPC0</accession>
<evidence type="ECO:0000313" key="9">
    <source>
        <dbReference type="Proteomes" id="UP000696485"/>
    </source>
</evidence>
<dbReference type="GO" id="GO:0004497">
    <property type="term" value="F:monooxygenase activity"/>
    <property type="evidence" value="ECO:0007669"/>
    <property type="project" value="InterPro"/>
</dbReference>
<dbReference type="Gene3D" id="3.50.50.60">
    <property type="entry name" value="FAD/NAD(P)-binding domain"/>
    <property type="match status" value="1"/>
</dbReference>
<feature type="domain" description="FAD-binding" evidence="7">
    <location>
        <begin position="12"/>
        <end position="172"/>
    </location>
</feature>
<protein>
    <recommendedName>
        <fullName evidence="7">FAD-binding domain-containing protein</fullName>
    </recommendedName>
</protein>
<sequence length="464" mass="52316">MGDTKDNPLPVVMIVGAGLGGLLLAVIFERNGVPYKILERATKLKPLGSHFGFGCNILPVFEQLGLLEDLLRISYPIYSIDMYDTHLKPIGGFSFRRYKRKTGYETIMFPRPELHNILLSRVPPHKILLGKKVMSLLQNKEGVMIRCSDNTSYHGDILIGADGAYSGVRQSLYKAAIRNNELPLCDRDGLNTGHVCIVGTTNPLDPAKYPVVNDNFAHFKRIISEGTPFSWSIVTVPEKRICWMAVVQLSSSEAKNATFMNSEWGPESNAGMIKQIYNFPCPVGGTMGDLIDATPPDLISKVFLEERLFETWTYGRTALIGDAAHKFLPSAGQGAVNAMQDAVIVANCIHDIEEPTYNNIMAALKDYYRQRFPHVKYQMTKSRVLAKLLYGQTWQERMTRRLIFDWVPKSIQTKQFFKDASYRPQIMFLPQVENRGTVAVLPQKPSKKYQREQTLQDTPASEDQ</sequence>
<name>A0A9P5VPC0_9FUNG</name>
<gene>
    <name evidence="8" type="ORF">BG006_000533</name>
</gene>
<dbReference type="GO" id="GO:0071949">
    <property type="term" value="F:FAD binding"/>
    <property type="evidence" value="ECO:0007669"/>
    <property type="project" value="InterPro"/>
</dbReference>
<keyword evidence="6" id="KW-0812">Transmembrane</keyword>
<feature type="transmembrane region" description="Helical" evidence="6">
    <location>
        <begin position="9"/>
        <end position="28"/>
    </location>
</feature>
<evidence type="ECO:0000256" key="1">
    <source>
        <dbReference type="ARBA" id="ARBA00007992"/>
    </source>
</evidence>
<keyword evidence="9" id="KW-1185">Reference proteome</keyword>
<dbReference type="PANTHER" id="PTHR47356:SF2">
    <property type="entry name" value="FAD-BINDING DOMAIN-CONTAINING PROTEIN-RELATED"/>
    <property type="match status" value="1"/>
</dbReference>
<feature type="compositionally biased region" description="Polar residues" evidence="5">
    <location>
        <begin position="452"/>
        <end position="464"/>
    </location>
</feature>
<keyword evidence="6" id="KW-0472">Membrane</keyword>
<organism evidence="8 9">
    <name type="scientific">Podila minutissima</name>
    <dbReference type="NCBI Taxonomy" id="64525"/>
    <lineage>
        <taxon>Eukaryota</taxon>
        <taxon>Fungi</taxon>
        <taxon>Fungi incertae sedis</taxon>
        <taxon>Mucoromycota</taxon>
        <taxon>Mortierellomycotina</taxon>
        <taxon>Mortierellomycetes</taxon>
        <taxon>Mortierellales</taxon>
        <taxon>Mortierellaceae</taxon>
        <taxon>Podila</taxon>
    </lineage>
</organism>
<dbReference type="Pfam" id="PF01494">
    <property type="entry name" value="FAD_binding_3"/>
    <property type="match status" value="2"/>
</dbReference>